<evidence type="ECO:0000313" key="3">
    <source>
        <dbReference type="EMBL" id="GAK31350.1"/>
    </source>
</evidence>
<dbReference type="GO" id="GO:0006313">
    <property type="term" value="P:DNA transposition"/>
    <property type="evidence" value="ECO:0007669"/>
    <property type="project" value="InterPro"/>
</dbReference>
<dbReference type="STRING" id="1329250.WOSG25_090470"/>
<evidence type="ECO:0000259" key="1">
    <source>
        <dbReference type="Pfam" id="PF01548"/>
    </source>
</evidence>
<dbReference type="RefSeq" id="WP_027699340.1">
    <property type="nucleotide sequence ID" value="NZ_DF820492.1"/>
</dbReference>
<gene>
    <name evidence="3" type="ORF">WOSG25_090470</name>
</gene>
<dbReference type="InterPro" id="IPR002525">
    <property type="entry name" value="Transp_IS110-like_N"/>
</dbReference>
<dbReference type="OrthoDB" id="9790935at2"/>
<dbReference type="InterPro" id="IPR047650">
    <property type="entry name" value="Transpos_IS110"/>
</dbReference>
<dbReference type="GO" id="GO:0004803">
    <property type="term" value="F:transposase activity"/>
    <property type="evidence" value="ECO:0007669"/>
    <property type="project" value="InterPro"/>
</dbReference>
<dbReference type="PANTHER" id="PTHR33055">
    <property type="entry name" value="TRANSPOSASE FOR INSERTION SEQUENCE ELEMENT IS1111A"/>
    <property type="match status" value="1"/>
</dbReference>
<sequence length="392" mass="44897">MRTVLGIDVSKSKSNLCLVSDDGEIITEKKICNDLNGFEVIKSLFSEFTPEVIFEATGVYSRKLQYFLELNGIAYTCVNPLKAKKEMDTLRVTKNDRIDSKNLAILQLRRGYSETKLEKKIYLEIRRRHRFYQSITEDSVSAQNRLHKVLQETFSGVEDLFAGTELNFFRILTIFPHAQLVSKLEVSTIAIRISEVMNRRPESVLKRAEKLKKLAVKTAVSVETDSYAIDEVRYWAKRVLDLAQQKKDLLEEMYQVASELDELQIIESIPGIGNAGALGIIAELGDIRRFSRPQKMSAFLGLDIRFSDSGKLTTRGFITKRGNSAGRKLLYRVTLSIIAASRWGNNTSVSDWYNRRAKDEHNGKKKIIVGAMDRTLRLIHHLVFEKEYYLVR</sequence>
<keyword evidence="4" id="KW-1185">Reference proteome</keyword>
<protein>
    <submittedName>
        <fullName evidence="3">Transposase</fullName>
    </submittedName>
</protein>
<name>A0A069CU87_WEIOS</name>
<dbReference type="Pfam" id="PF01548">
    <property type="entry name" value="DEDD_Tnp_IS110"/>
    <property type="match status" value="1"/>
</dbReference>
<dbReference type="Proteomes" id="UP000030643">
    <property type="component" value="Unassembled WGS sequence"/>
</dbReference>
<feature type="domain" description="Transposase IS116/IS110/IS902 C-terminal" evidence="2">
    <location>
        <begin position="264"/>
        <end position="343"/>
    </location>
</feature>
<evidence type="ECO:0000313" key="4">
    <source>
        <dbReference type="Proteomes" id="UP000030643"/>
    </source>
</evidence>
<organism evidence="3 4">
    <name type="scientific">Weissella oryzae (strain DSM 25784 / JCM 18191 / LMG 30913 / SG25)</name>
    <dbReference type="NCBI Taxonomy" id="1329250"/>
    <lineage>
        <taxon>Bacteria</taxon>
        <taxon>Bacillati</taxon>
        <taxon>Bacillota</taxon>
        <taxon>Bacilli</taxon>
        <taxon>Lactobacillales</taxon>
        <taxon>Lactobacillaceae</taxon>
        <taxon>Weissella</taxon>
    </lineage>
</organism>
<evidence type="ECO:0000259" key="2">
    <source>
        <dbReference type="Pfam" id="PF02371"/>
    </source>
</evidence>
<dbReference type="NCBIfam" id="NF033542">
    <property type="entry name" value="transpos_IS110"/>
    <property type="match status" value="1"/>
</dbReference>
<dbReference type="InterPro" id="IPR003346">
    <property type="entry name" value="Transposase_20"/>
</dbReference>
<dbReference type="PANTHER" id="PTHR33055:SF17">
    <property type="entry name" value="THIRD ORF IN TRANSPOSON ISC1491"/>
    <property type="match status" value="1"/>
</dbReference>
<dbReference type="AlphaFoldDB" id="A0A069CU87"/>
<dbReference type="eggNOG" id="COG3547">
    <property type="taxonomic scope" value="Bacteria"/>
</dbReference>
<accession>A0A069CU87</accession>
<dbReference type="GO" id="GO:0003677">
    <property type="term" value="F:DNA binding"/>
    <property type="evidence" value="ECO:0007669"/>
    <property type="project" value="InterPro"/>
</dbReference>
<dbReference type="EMBL" id="DF820492">
    <property type="protein sequence ID" value="GAK31350.1"/>
    <property type="molecule type" value="Genomic_DNA"/>
</dbReference>
<feature type="domain" description="Transposase IS110-like N-terminal" evidence="1">
    <location>
        <begin position="5"/>
        <end position="154"/>
    </location>
</feature>
<proteinExistence type="predicted"/>
<reference evidence="4" key="1">
    <citation type="journal article" date="2014" name="Genome Announc.">
        <title>Draft genome sequence of Weissella oryzae SG25T, isolated from fermented rice grains.</title>
        <authorList>
            <person name="Tanizawa Y."/>
            <person name="Fujisawa T."/>
            <person name="Mochizuki T."/>
            <person name="Kaminuma E."/>
            <person name="Suzuki Y."/>
            <person name="Nakamura Y."/>
            <person name="Tohno M."/>
        </authorList>
    </citation>
    <scope>NUCLEOTIDE SEQUENCE [LARGE SCALE GENOMIC DNA]</scope>
    <source>
        <strain evidence="4">DSM 25784 / JCM 18191 / LMG 30913 / SG25</strain>
    </source>
</reference>
<dbReference type="Pfam" id="PF02371">
    <property type="entry name" value="Transposase_20"/>
    <property type="match status" value="1"/>
</dbReference>